<name>A0AA97NNI1_PYRO3</name>
<gene>
    <name evidence="1" type="ORF">OOU_Y34scaffold00969g40</name>
</gene>
<evidence type="ECO:0000313" key="1">
    <source>
        <dbReference type="EMBL" id="ELQ33355.1"/>
    </source>
</evidence>
<sequence>MSGLDSWIGGAVDGTYILGVVYPNGLCLSCHFVLSVAKASLLSLQCEVNFSQQWPAVGLPAPLMNMWKNSKDMKSKRGLGKRNTQQ</sequence>
<proteinExistence type="predicted"/>
<dbReference type="AlphaFoldDB" id="A0AA97NNI1"/>
<accession>A0AA97NNI1</accession>
<protein>
    <submittedName>
        <fullName evidence="1">Uncharacterized protein</fullName>
    </submittedName>
</protein>
<dbReference type="Proteomes" id="UP000011086">
    <property type="component" value="Unassembled WGS sequence"/>
</dbReference>
<dbReference type="EMBL" id="JH793200">
    <property type="protein sequence ID" value="ELQ33355.1"/>
    <property type="molecule type" value="Genomic_DNA"/>
</dbReference>
<reference evidence="1" key="1">
    <citation type="journal article" date="2012" name="PLoS Genet.">
        <title>Comparative analysis of the genomes of two field isolates of the rice blast fungus Magnaporthe oryzae.</title>
        <authorList>
            <person name="Xue M."/>
            <person name="Yang J."/>
            <person name="Li Z."/>
            <person name="Hu S."/>
            <person name="Yao N."/>
            <person name="Dean R.A."/>
            <person name="Zhao W."/>
            <person name="Shen M."/>
            <person name="Zhang H."/>
            <person name="Li C."/>
            <person name="Liu L."/>
            <person name="Cao L."/>
            <person name="Xu X."/>
            <person name="Xing Y."/>
            <person name="Hsiang T."/>
            <person name="Zhang Z."/>
            <person name="Xu J.R."/>
            <person name="Peng Y.L."/>
        </authorList>
    </citation>
    <scope>NUCLEOTIDE SEQUENCE</scope>
    <source>
        <strain evidence="1">Y34</strain>
    </source>
</reference>
<organism evidence="1">
    <name type="scientific">Pyricularia oryzae (strain Y34)</name>
    <name type="common">Rice blast fungus</name>
    <name type="synonym">Magnaporthe oryzae</name>
    <dbReference type="NCBI Taxonomy" id="1143189"/>
    <lineage>
        <taxon>Eukaryota</taxon>
        <taxon>Fungi</taxon>
        <taxon>Dikarya</taxon>
        <taxon>Ascomycota</taxon>
        <taxon>Pezizomycotina</taxon>
        <taxon>Sordariomycetes</taxon>
        <taxon>Sordariomycetidae</taxon>
        <taxon>Magnaporthales</taxon>
        <taxon>Pyriculariaceae</taxon>
        <taxon>Pyricularia</taxon>
    </lineage>
</organism>